<sequence>MQQLQLLLLVALAVGMEAKPLNTDSAAAAHPRPPSPTSPVPVSAEQDAEPALLSAPRSPTNDSVLSVAGVTGLKSLHKRYVNDYDAPIDFSCPAHQSIYIIHSIHNNDAEDRIWDFRCKETFDLSRPVSSFATSYVNTFDEKLDFTCPFNSIVSGIGSYHNNDAEDRRWKFTCTMQANVCLGACQWTDYLNDFDSPIFWVAPDSRYLVGAHSYHSNDAEDRRWKFQFCTKAAC</sequence>
<dbReference type="PANTHER" id="PTHR15040:SF3">
    <property type="entry name" value="SI:DKEY-14D8.6-RELATED"/>
    <property type="match status" value="1"/>
</dbReference>
<comment type="similarity">
    <text evidence="2">Belongs to the dermatopontin family.</text>
</comment>
<accession>A0AAJ7XGS0</accession>
<evidence type="ECO:0000256" key="5">
    <source>
        <dbReference type="SAM" id="MobiDB-lite"/>
    </source>
</evidence>
<evidence type="ECO:0000256" key="2">
    <source>
        <dbReference type="ARBA" id="ARBA00008712"/>
    </source>
</evidence>
<dbReference type="AlphaFoldDB" id="A0AAJ7XGS0"/>
<evidence type="ECO:0000313" key="8">
    <source>
        <dbReference type="RefSeq" id="XP_032834154.1"/>
    </source>
</evidence>
<dbReference type="GeneID" id="116956561"/>
<organism evidence="7 8">
    <name type="scientific">Petromyzon marinus</name>
    <name type="common">Sea lamprey</name>
    <dbReference type="NCBI Taxonomy" id="7757"/>
    <lineage>
        <taxon>Eukaryota</taxon>
        <taxon>Metazoa</taxon>
        <taxon>Chordata</taxon>
        <taxon>Craniata</taxon>
        <taxon>Vertebrata</taxon>
        <taxon>Cyclostomata</taxon>
        <taxon>Hyperoartia</taxon>
        <taxon>Petromyzontiformes</taxon>
        <taxon>Petromyzontidae</taxon>
        <taxon>Petromyzon</taxon>
    </lineage>
</organism>
<proteinExistence type="inferred from homology"/>
<keyword evidence="3" id="KW-0964">Secreted</keyword>
<name>A0AAJ7XGS0_PETMA</name>
<evidence type="ECO:0000313" key="7">
    <source>
        <dbReference type="Proteomes" id="UP001318040"/>
    </source>
</evidence>
<evidence type="ECO:0000256" key="6">
    <source>
        <dbReference type="SAM" id="SignalP"/>
    </source>
</evidence>
<evidence type="ECO:0000256" key="3">
    <source>
        <dbReference type="ARBA" id="ARBA00022525"/>
    </source>
</evidence>
<dbReference type="GO" id="GO:0005615">
    <property type="term" value="C:extracellular space"/>
    <property type="evidence" value="ECO:0007669"/>
    <property type="project" value="TreeGrafter"/>
</dbReference>
<comment type="subcellular location">
    <subcellularLocation>
        <location evidence="1">Secreted</location>
    </subcellularLocation>
</comment>
<protein>
    <submittedName>
        <fullName evidence="8">Hemagglutinin/amebocyte aggregation factor-like isoform X1</fullName>
    </submittedName>
</protein>
<dbReference type="Proteomes" id="UP001318040">
    <property type="component" value="Chromosome 66"/>
</dbReference>
<reference evidence="8" key="1">
    <citation type="submission" date="2025-08" db="UniProtKB">
        <authorList>
            <consortium name="RefSeq"/>
        </authorList>
    </citation>
    <scope>IDENTIFICATION</scope>
    <source>
        <tissue evidence="8">Sperm</tissue>
    </source>
</reference>
<dbReference type="RefSeq" id="XP_032834154.1">
    <property type="nucleotide sequence ID" value="XM_032978263.1"/>
</dbReference>
<feature type="chain" id="PRO_5042468826" evidence="6">
    <location>
        <begin position="19"/>
        <end position="233"/>
    </location>
</feature>
<dbReference type="KEGG" id="pmrn:116956561"/>
<feature type="signal peptide" evidence="6">
    <location>
        <begin position="1"/>
        <end position="18"/>
    </location>
</feature>
<keyword evidence="7" id="KW-1185">Reference proteome</keyword>
<feature type="region of interest" description="Disordered" evidence="5">
    <location>
        <begin position="23"/>
        <end position="61"/>
    </location>
</feature>
<keyword evidence="4" id="KW-1015">Disulfide bond</keyword>
<evidence type="ECO:0000256" key="4">
    <source>
        <dbReference type="ARBA" id="ARBA00023157"/>
    </source>
</evidence>
<dbReference type="Pfam" id="PF14704">
    <property type="entry name" value="DERM"/>
    <property type="match status" value="1"/>
</dbReference>
<dbReference type="GO" id="GO:0030199">
    <property type="term" value="P:collagen fibril organization"/>
    <property type="evidence" value="ECO:0007669"/>
    <property type="project" value="TreeGrafter"/>
</dbReference>
<dbReference type="PANTHER" id="PTHR15040">
    <property type="entry name" value="DERMATOPONTIN-RELATED"/>
    <property type="match status" value="1"/>
</dbReference>
<dbReference type="GO" id="GO:0031012">
    <property type="term" value="C:extracellular matrix"/>
    <property type="evidence" value="ECO:0007669"/>
    <property type="project" value="TreeGrafter"/>
</dbReference>
<gene>
    <name evidence="8" type="primary">LOC116956561</name>
</gene>
<dbReference type="InterPro" id="IPR026645">
    <property type="entry name" value="Dermatopontin"/>
</dbReference>
<evidence type="ECO:0000256" key="1">
    <source>
        <dbReference type="ARBA" id="ARBA00004613"/>
    </source>
</evidence>
<keyword evidence="6" id="KW-0732">Signal</keyword>